<protein>
    <submittedName>
        <fullName evidence="2">Zn-binding Pro-Ala-Ala-Arg (PAAR) domain-containing protein, incolved in TypeVI secretion</fullName>
    </submittedName>
</protein>
<feature type="transmembrane region" description="Helical" evidence="1">
    <location>
        <begin position="46"/>
        <end position="66"/>
    </location>
</feature>
<sequence length="439" mass="44646">MSELLAAARLGDPVAHTPSKGWMIAGLIAGAIVGAAIVAVTGGAALVVVAAIAAGAVAGGGLGEVLGTMSWAPRHVTGSLVRGSSNVFVNGKAAIRAHLSLGTCTDHSGPPQIVAQGSLTVYINGWPASRKEDKLTCSAIINAGSPNVLVGGATATTDDISPEVPEWVNLTMLAVGVAAAFVLAAPLAAFLGTVGGIGGGLLGSAIGGHFFGEGSDGQKWSMLAGGLIGGLAGGKSAGLFEEKPPVTLSDLYQKAPAAKVEIDNLAGQIADENGGRVVEAPIKSMARAQAKIDQDYEGDPTRIKDLVRNTIVVPDDQIPAVTSQLQDAGASTKVISAETDPMGYSGVNSTLKTSNGLTGEIQVNSPEMIYAKGPPEVAKSILGEDGFNDMQQKTGLPSGMGHDLYEQYRVLDDPNSPEAQSLAQQSRDYYNAIRAGAKN</sequence>
<gene>
    <name evidence="2" type="ORF">SAMN05192543_11435</name>
</gene>
<evidence type="ECO:0000313" key="2">
    <source>
        <dbReference type="EMBL" id="SFJ96242.1"/>
    </source>
</evidence>
<reference evidence="2 3" key="1">
    <citation type="submission" date="2016-10" db="EMBL/GenBank/DDBJ databases">
        <authorList>
            <person name="de Groot N.N."/>
        </authorList>
    </citation>
    <scope>NUCLEOTIDE SEQUENCE [LARGE SCALE GENOMIC DNA]</scope>
    <source>
        <strain evidence="2 3">LMG 23650</strain>
    </source>
</reference>
<keyword evidence="3" id="KW-1185">Reference proteome</keyword>
<evidence type="ECO:0000256" key="1">
    <source>
        <dbReference type="SAM" id="Phobius"/>
    </source>
</evidence>
<dbReference type="RefSeq" id="WP_091020014.1">
    <property type="nucleotide sequence ID" value="NZ_CP041745.1"/>
</dbReference>
<dbReference type="Gene3D" id="2.60.200.60">
    <property type="match status" value="1"/>
</dbReference>
<dbReference type="Pfam" id="PF05488">
    <property type="entry name" value="PAAR_motif"/>
    <property type="match status" value="1"/>
</dbReference>
<dbReference type="AlphaFoldDB" id="A0A1I3VM54"/>
<keyword evidence="1" id="KW-0812">Transmembrane</keyword>
<dbReference type="Proteomes" id="UP000199548">
    <property type="component" value="Unassembled WGS sequence"/>
</dbReference>
<evidence type="ECO:0000313" key="3">
    <source>
        <dbReference type="Proteomes" id="UP000199548"/>
    </source>
</evidence>
<proteinExistence type="predicted"/>
<keyword evidence="1" id="KW-1133">Transmembrane helix</keyword>
<dbReference type="OrthoDB" id="5445630at2"/>
<keyword evidence="1" id="KW-0472">Membrane</keyword>
<organism evidence="2 3">
    <name type="scientific">Paraburkholderia megapolitana</name>
    <dbReference type="NCBI Taxonomy" id="420953"/>
    <lineage>
        <taxon>Bacteria</taxon>
        <taxon>Pseudomonadati</taxon>
        <taxon>Pseudomonadota</taxon>
        <taxon>Betaproteobacteria</taxon>
        <taxon>Burkholderiales</taxon>
        <taxon>Burkholderiaceae</taxon>
        <taxon>Paraburkholderia</taxon>
    </lineage>
</organism>
<feature type="transmembrane region" description="Helical" evidence="1">
    <location>
        <begin position="21"/>
        <end position="40"/>
    </location>
</feature>
<dbReference type="STRING" id="420953.SAMN05192543_11435"/>
<dbReference type="InterPro" id="IPR008727">
    <property type="entry name" value="PAAR_motif"/>
</dbReference>
<accession>A0A1I3VM54</accession>
<dbReference type="CDD" id="cd14742">
    <property type="entry name" value="PAAR_RHS"/>
    <property type="match status" value="1"/>
</dbReference>
<name>A0A1I3VM54_9BURK</name>
<dbReference type="EMBL" id="FOQU01000014">
    <property type="protein sequence ID" value="SFJ96242.1"/>
    <property type="molecule type" value="Genomic_DNA"/>
</dbReference>